<evidence type="ECO:0000256" key="7">
    <source>
        <dbReference type="PROSITE-ProRule" id="PRU01393"/>
    </source>
</evidence>
<dbReference type="GO" id="GO:0006511">
    <property type="term" value="P:ubiquitin-dependent protein catabolic process"/>
    <property type="evidence" value="ECO:0007669"/>
    <property type="project" value="UniProtKB-UniRule"/>
</dbReference>
<dbReference type="OrthoDB" id="427186at2759"/>
<dbReference type="STRING" id="741276.A0A2S5BBA3"/>
<protein>
    <recommendedName>
        <fullName evidence="8">Ubiquitin carboxyl-terminal hydrolase</fullName>
        <ecNumber evidence="8">3.4.19.12</ecNumber>
    </recommendedName>
</protein>
<dbReference type="CDD" id="cd09616">
    <property type="entry name" value="Peptidase_C12_UCH_L1_L3"/>
    <property type="match status" value="1"/>
</dbReference>
<dbReference type="GO" id="GO:0016579">
    <property type="term" value="P:protein deubiquitination"/>
    <property type="evidence" value="ECO:0007669"/>
    <property type="project" value="TreeGrafter"/>
</dbReference>
<dbReference type="PRINTS" id="PR00707">
    <property type="entry name" value="UBCTHYDRLASE"/>
</dbReference>
<evidence type="ECO:0000313" key="11">
    <source>
        <dbReference type="Proteomes" id="UP000237144"/>
    </source>
</evidence>
<gene>
    <name evidence="10" type="ORF">BMF94_2859</name>
</gene>
<keyword evidence="6 7" id="KW-0788">Thiol protease</keyword>
<proteinExistence type="inferred from homology"/>
<comment type="catalytic activity">
    <reaction evidence="1 7 8">
        <text>Thiol-dependent hydrolysis of ester, thioester, amide, peptide and isopeptide bonds formed by the C-terminal Gly of ubiquitin (a 76-residue protein attached to proteins as an intracellular targeting signal).</text>
        <dbReference type="EC" id="3.4.19.12"/>
    </reaction>
</comment>
<keyword evidence="4 7" id="KW-0833">Ubl conjugation pathway</keyword>
<dbReference type="Pfam" id="PF01088">
    <property type="entry name" value="Peptidase_C12"/>
    <property type="match status" value="1"/>
</dbReference>
<name>A0A2S5BBA3_9BASI</name>
<accession>A0A2S5BBA3</accession>
<dbReference type="AlphaFoldDB" id="A0A2S5BBA3"/>
<dbReference type="GO" id="GO:0004843">
    <property type="term" value="F:cysteine-type deubiquitinase activity"/>
    <property type="evidence" value="ECO:0007669"/>
    <property type="project" value="UniProtKB-UniRule"/>
</dbReference>
<sequence length="245" mass="27530">MATNDPRWLPLESNPDSFNRWSASLGLDTSAPNGYRFADIWGLDPELLQFVKQPVKAVLMLFPVTPEYEKMRKEQDAKVEEDGVEGVEDVIYFKQTIRVDAYFLETVANACGTFALLHTLANTDVPLKEGPLTELFSQCHDKTPLERAQLLTTANELERVHEETAQGGQTAAPALEDETDLHFVTFVDHNGYLIELDGRRNSPINHGKIEDDLLNDTVKVVKRIMELTQSIQFNLVALSPATDDE</sequence>
<evidence type="ECO:0000256" key="4">
    <source>
        <dbReference type="ARBA" id="ARBA00022786"/>
    </source>
</evidence>
<feature type="active site" description="Proton donor" evidence="7">
    <location>
        <position position="182"/>
    </location>
</feature>
<dbReference type="EC" id="3.4.19.12" evidence="8"/>
<comment type="caution">
    <text evidence="10">The sequence shown here is derived from an EMBL/GenBank/DDBJ whole genome shotgun (WGS) entry which is preliminary data.</text>
</comment>
<dbReference type="FunFam" id="3.40.532.10:FF:000006">
    <property type="entry name" value="Ubiquitin carboxyl-terminal hydrolase"/>
    <property type="match status" value="1"/>
</dbReference>
<keyword evidence="11" id="KW-1185">Reference proteome</keyword>
<evidence type="ECO:0000256" key="3">
    <source>
        <dbReference type="ARBA" id="ARBA00022670"/>
    </source>
</evidence>
<feature type="domain" description="UCH catalytic" evidence="9">
    <location>
        <begin position="7"/>
        <end position="240"/>
    </location>
</feature>
<dbReference type="InterPro" id="IPR001578">
    <property type="entry name" value="Peptidase_C12_UCH"/>
</dbReference>
<keyword evidence="5 7" id="KW-0378">Hydrolase</keyword>
<evidence type="ECO:0000259" key="9">
    <source>
        <dbReference type="PROSITE" id="PS52048"/>
    </source>
</evidence>
<dbReference type="GO" id="GO:0005737">
    <property type="term" value="C:cytoplasm"/>
    <property type="evidence" value="ECO:0007669"/>
    <property type="project" value="TreeGrafter"/>
</dbReference>
<reference evidence="10 11" key="1">
    <citation type="journal article" date="2018" name="Front. Microbiol.">
        <title>Prospects for Fungal Bioremediation of Acidic Radioactive Waste Sites: Characterization and Genome Sequence of Rhodotorula taiwanensis MD1149.</title>
        <authorList>
            <person name="Tkavc R."/>
            <person name="Matrosova V.Y."/>
            <person name="Grichenko O.E."/>
            <person name="Gostincar C."/>
            <person name="Volpe R.P."/>
            <person name="Klimenkova P."/>
            <person name="Gaidamakova E.K."/>
            <person name="Zhou C.E."/>
            <person name="Stewart B.J."/>
            <person name="Lyman M.G."/>
            <person name="Malfatti S.A."/>
            <person name="Rubinfeld B."/>
            <person name="Courtot M."/>
            <person name="Singh J."/>
            <person name="Dalgard C.L."/>
            <person name="Hamilton T."/>
            <person name="Frey K.G."/>
            <person name="Gunde-Cimerman N."/>
            <person name="Dugan L."/>
            <person name="Daly M.J."/>
        </authorList>
    </citation>
    <scope>NUCLEOTIDE SEQUENCE [LARGE SCALE GENOMIC DNA]</scope>
    <source>
        <strain evidence="10 11">MD1149</strain>
    </source>
</reference>
<dbReference type="PANTHER" id="PTHR10589:SF17">
    <property type="entry name" value="UBIQUITIN CARBOXYL-TERMINAL HYDROLASE"/>
    <property type="match status" value="1"/>
</dbReference>
<keyword evidence="3 7" id="KW-0645">Protease</keyword>
<dbReference type="Gene3D" id="3.40.532.10">
    <property type="entry name" value="Peptidase C12, ubiquitin carboxyl-terminal hydrolase"/>
    <property type="match status" value="1"/>
</dbReference>
<evidence type="ECO:0000256" key="5">
    <source>
        <dbReference type="ARBA" id="ARBA00022801"/>
    </source>
</evidence>
<evidence type="ECO:0000256" key="1">
    <source>
        <dbReference type="ARBA" id="ARBA00000707"/>
    </source>
</evidence>
<dbReference type="InterPro" id="IPR036959">
    <property type="entry name" value="Peptidase_C12_UCH_sf"/>
</dbReference>
<evidence type="ECO:0000256" key="2">
    <source>
        <dbReference type="ARBA" id="ARBA00009326"/>
    </source>
</evidence>
<evidence type="ECO:0000313" key="10">
    <source>
        <dbReference type="EMBL" id="POY74047.1"/>
    </source>
</evidence>
<feature type="site" description="Important for enzyme activity" evidence="7">
    <location>
        <position position="197"/>
    </location>
</feature>
<feature type="site" description="Transition state stabilizer" evidence="7">
    <location>
        <position position="95"/>
    </location>
</feature>
<evidence type="ECO:0000256" key="8">
    <source>
        <dbReference type="RuleBase" id="RU361215"/>
    </source>
</evidence>
<organism evidence="10 11">
    <name type="scientific">Rhodotorula taiwanensis</name>
    <dbReference type="NCBI Taxonomy" id="741276"/>
    <lineage>
        <taxon>Eukaryota</taxon>
        <taxon>Fungi</taxon>
        <taxon>Dikarya</taxon>
        <taxon>Basidiomycota</taxon>
        <taxon>Pucciniomycotina</taxon>
        <taxon>Microbotryomycetes</taxon>
        <taxon>Sporidiobolales</taxon>
        <taxon>Sporidiobolaceae</taxon>
        <taxon>Rhodotorula</taxon>
    </lineage>
</organism>
<evidence type="ECO:0000256" key="6">
    <source>
        <dbReference type="ARBA" id="ARBA00022807"/>
    </source>
</evidence>
<dbReference type="EMBL" id="PJQD01000029">
    <property type="protein sequence ID" value="POY74047.1"/>
    <property type="molecule type" value="Genomic_DNA"/>
</dbReference>
<feature type="active site" description="Nucleophile" evidence="7">
    <location>
        <position position="111"/>
    </location>
</feature>
<dbReference type="Proteomes" id="UP000237144">
    <property type="component" value="Unassembled WGS sequence"/>
</dbReference>
<dbReference type="SUPFAM" id="SSF54001">
    <property type="entry name" value="Cysteine proteinases"/>
    <property type="match status" value="1"/>
</dbReference>
<comment type="similarity">
    <text evidence="2 7 8">Belongs to the peptidase C12 family.</text>
</comment>
<dbReference type="InterPro" id="IPR038765">
    <property type="entry name" value="Papain-like_cys_pep_sf"/>
</dbReference>
<dbReference type="PROSITE" id="PS52048">
    <property type="entry name" value="UCH_DOMAIN"/>
    <property type="match status" value="1"/>
</dbReference>
<dbReference type="PANTHER" id="PTHR10589">
    <property type="entry name" value="UBIQUITIN CARBOXYL-TERMINAL HYDROLASE"/>
    <property type="match status" value="1"/>
</dbReference>